<gene>
    <name evidence="6" type="ORF">CDL12_22068</name>
</gene>
<feature type="domain" description="SHSP" evidence="5">
    <location>
        <begin position="99"/>
        <end position="205"/>
    </location>
</feature>
<evidence type="ECO:0000259" key="5">
    <source>
        <dbReference type="PROSITE" id="PS01031"/>
    </source>
</evidence>
<reference evidence="7" key="1">
    <citation type="journal article" date="2018" name="Gigascience">
        <title>Genome assembly of the Pink Ipe (Handroanthus impetiginosus, Bignoniaceae), a highly valued, ecologically keystone Neotropical timber forest tree.</title>
        <authorList>
            <person name="Silva-Junior O.B."/>
            <person name="Grattapaglia D."/>
            <person name="Novaes E."/>
            <person name="Collevatti R.G."/>
        </authorList>
    </citation>
    <scope>NUCLEOTIDE SEQUENCE [LARGE SCALE GENOMIC DNA]</scope>
    <source>
        <strain evidence="7">cv. UFG-1</strain>
    </source>
</reference>
<evidence type="ECO:0000313" key="7">
    <source>
        <dbReference type="Proteomes" id="UP000231279"/>
    </source>
</evidence>
<dbReference type="OrthoDB" id="1431247at2759"/>
<evidence type="ECO:0000256" key="4">
    <source>
        <dbReference type="RuleBase" id="RU003616"/>
    </source>
</evidence>
<keyword evidence="7" id="KW-1185">Reference proteome</keyword>
<comment type="similarity">
    <text evidence="3 4">Belongs to the small heat shock protein (HSP20) family.</text>
</comment>
<evidence type="ECO:0000256" key="1">
    <source>
        <dbReference type="ARBA" id="ARBA00022946"/>
    </source>
</evidence>
<dbReference type="CDD" id="cd06464">
    <property type="entry name" value="ACD_sHsps-like"/>
    <property type="match status" value="1"/>
</dbReference>
<organism evidence="6 7">
    <name type="scientific">Handroanthus impetiginosus</name>
    <dbReference type="NCBI Taxonomy" id="429701"/>
    <lineage>
        <taxon>Eukaryota</taxon>
        <taxon>Viridiplantae</taxon>
        <taxon>Streptophyta</taxon>
        <taxon>Embryophyta</taxon>
        <taxon>Tracheophyta</taxon>
        <taxon>Spermatophyta</taxon>
        <taxon>Magnoliopsida</taxon>
        <taxon>eudicotyledons</taxon>
        <taxon>Gunneridae</taxon>
        <taxon>Pentapetalae</taxon>
        <taxon>asterids</taxon>
        <taxon>lamiids</taxon>
        <taxon>Lamiales</taxon>
        <taxon>Bignoniaceae</taxon>
        <taxon>Crescentiina</taxon>
        <taxon>Tabebuia alliance</taxon>
        <taxon>Handroanthus</taxon>
    </lineage>
</organism>
<evidence type="ECO:0000256" key="2">
    <source>
        <dbReference type="ARBA" id="ARBA00023016"/>
    </source>
</evidence>
<sequence>MASSLALRRAGTVILSRLRVAPAAVNRRCFNTDTQVTPRDEDDRRVDVVRQPRSSVSRRRDSFPTFFSDAFDPFFPTRNLSQMLNMMDQFFDTPFASASRGVGVRRGWDVREGDDALYLRVDMPGLDKNQVKVSLEQNTLVIKGEGDKESDDEEYQRRFSSRIDLPSDTYKLDGIKAEMKNGVLKVVVPKVKAEERKNVIEVSVE</sequence>
<keyword evidence="2" id="KW-0346">Stress response</keyword>
<keyword evidence="1" id="KW-0809">Transit peptide</keyword>
<dbReference type="Proteomes" id="UP000231279">
    <property type="component" value="Unassembled WGS sequence"/>
</dbReference>
<dbReference type="InterPro" id="IPR002068">
    <property type="entry name" value="A-crystallin/Hsp20_dom"/>
</dbReference>
<proteinExistence type="inferred from homology"/>
<dbReference type="AlphaFoldDB" id="A0A2G9GJB3"/>
<accession>A0A2G9GJB3</accession>
<comment type="caution">
    <text evidence="6">The sequence shown here is derived from an EMBL/GenBank/DDBJ whole genome shotgun (WGS) entry which is preliminary data.</text>
</comment>
<protein>
    <submittedName>
        <fullName evidence="6">Molecular chaperone (Small heat-shock protein Hsp26/Hsp42)</fullName>
    </submittedName>
</protein>
<dbReference type="InterPro" id="IPR008978">
    <property type="entry name" value="HSP20-like_chaperone"/>
</dbReference>
<name>A0A2G9GJB3_9LAMI</name>
<dbReference type="Pfam" id="PF00011">
    <property type="entry name" value="HSP20"/>
    <property type="match status" value="1"/>
</dbReference>
<dbReference type="Gene3D" id="2.60.40.790">
    <property type="match status" value="1"/>
</dbReference>
<evidence type="ECO:0000256" key="3">
    <source>
        <dbReference type="PROSITE-ProRule" id="PRU00285"/>
    </source>
</evidence>
<dbReference type="PANTHER" id="PTHR46991:SF11">
    <property type="entry name" value="SMALL HEAT SHOCK PROTEIN HSPF"/>
    <property type="match status" value="1"/>
</dbReference>
<dbReference type="PROSITE" id="PS01031">
    <property type="entry name" value="SHSP"/>
    <property type="match status" value="1"/>
</dbReference>
<dbReference type="EMBL" id="NKXS01004785">
    <property type="protein sequence ID" value="PIN05394.1"/>
    <property type="molecule type" value="Genomic_DNA"/>
</dbReference>
<dbReference type="STRING" id="429701.A0A2G9GJB3"/>
<dbReference type="InterPro" id="IPR044656">
    <property type="entry name" value="HSP14.7/HSP23.5/HSP23.6-like"/>
</dbReference>
<dbReference type="SUPFAM" id="SSF49764">
    <property type="entry name" value="HSP20-like chaperones"/>
    <property type="match status" value="1"/>
</dbReference>
<evidence type="ECO:0000313" key="6">
    <source>
        <dbReference type="EMBL" id="PIN05394.1"/>
    </source>
</evidence>
<dbReference type="PANTHER" id="PTHR46991">
    <property type="entry name" value="23.5 KDA HEAT SHOCK PROTEIN, MITOCHONDRIAL"/>
    <property type="match status" value="1"/>
</dbReference>